<proteinExistence type="inferred from homology"/>
<evidence type="ECO:0000256" key="7">
    <source>
        <dbReference type="RuleBase" id="RU361113"/>
    </source>
</evidence>
<evidence type="ECO:0000256" key="5">
    <source>
        <dbReference type="ARBA" id="ARBA00022989"/>
    </source>
</evidence>
<evidence type="ECO:0000256" key="1">
    <source>
        <dbReference type="ARBA" id="ARBA00004127"/>
    </source>
</evidence>
<dbReference type="InterPro" id="IPR036259">
    <property type="entry name" value="MFS_trans_sf"/>
</dbReference>
<name>A0ABN8MH55_9CNID</name>
<evidence type="ECO:0000256" key="6">
    <source>
        <dbReference type="ARBA" id="ARBA00023136"/>
    </source>
</evidence>
<protein>
    <recommendedName>
        <fullName evidence="7">Battenin</fullName>
    </recommendedName>
</protein>
<feature type="transmembrane region" description="Helical" evidence="7">
    <location>
        <begin position="104"/>
        <end position="123"/>
    </location>
</feature>
<feature type="transmembrane region" description="Helical" evidence="7">
    <location>
        <begin position="258"/>
        <end position="282"/>
    </location>
</feature>
<dbReference type="EMBL" id="CALNXI010000522">
    <property type="protein sequence ID" value="CAH3028580.1"/>
    <property type="molecule type" value="Genomic_DNA"/>
</dbReference>
<dbReference type="PRINTS" id="PR01315">
    <property type="entry name" value="BATTENIN"/>
</dbReference>
<feature type="transmembrane region" description="Helical" evidence="7">
    <location>
        <begin position="76"/>
        <end position="97"/>
    </location>
</feature>
<dbReference type="PANTHER" id="PTHR10981">
    <property type="entry name" value="BATTENIN"/>
    <property type="match status" value="1"/>
</dbReference>
<dbReference type="Pfam" id="PF02487">
    <property type="entry name" value="CLN3"/>
    <property type="match status" value="1"/>
</dbReference>
<reference evidence="8 9" key="1">
    <citation type="submission" date="2022-05" db="EMBL/GenBank/DDBJ databases">
        <authorList>
            <consortium name="Genoscope - CEA"/>
            <person name="William W."/>
        </authorList>
    </citation>
    <scope>NUCLEOTIDE SEQUENCE [LARGE SCALE GENOMIC DNA]</scope>
</reference>
<comment type="subcellular location">
    <subcellularLocation>
        <location evidence="1">Endomembrane system</location>
        <topology evidence="1">Multi-pass membrane protein</topology>
    </subcellularLocation>
    <subcellularLocation>
        <location evidence="7">Lysosome membrane</location>
        <topology evidence="7">Multi-pass membrane protein</topology>
    </subcellularLocation>
</comment>
<keyword evidence="3" id="KW-0813">Transport</keyword>
<feature type="transmembrane region" description="Helical" evidence="7">
    <location>
        <begin position="354"/>
        <end position="379"/>
    </location>
</feature>
<keyword evidence="5 7" id="KW-1133">Transmembrane helix</keyword>
<dbReference type="Gene3D" id="1.20.1250.20">
    <property type="entry name" value="MFS general substrate transporter like domains"/>
    <property type="match status" value="1"/>
</dbReference>
<dbReference type="InterPro" id="IPR003492">
    <property type="entry name" value="Battenin_disease_Cln3"/>
</dbReference>
<dbReference type="Proteomes" id="UP001159427">
    <property type="component" value="Unassembled WGS sequence"/>
</dbReference>
<comment type="similarity">
    <text evidence="2 7">Belongs to the battenin family.</text>
</comment>
<keyword evidence="4 7" id="KW-0812">Transmembrane</keyword>
<accession>A0ABN8MH55</accession>
<evidence type="ECO:0000256" key="4">
    <source>
        <dbReference type="ARBA" id="ARBA00022692"/>
    </source>
</evidence>
<feature type="transmembrane region" description="Helical" evidence="7">
    <location>
        <begin position="329"/>
        <end position="348"/>
    </location>
</feature>
<feature type="transmembrane region" description="Helical" evidence="7">
    <location>
        <begin position="294"/>
        <end position="317"/>
    </location>
</feature>
<evidence type="ECO:0000256" key="3">
    <source>
        <dbReference type="ARBA" id="ARBA00022448"/>
    </source>
</evidence>
<dbReference type="SUPFAM" id="SSF103473">
    <property type="entry name" value="MFS general substrate transporter"/>
    <property type="match status" value="1"/>
</dbReference>
<feature type="transmembrane region" description="Helical" evidence="7">
    <location>
        <begin position="161"/>
        <end position="179"/>
    </location>
</feature>
<keyword evidence="6 7" id="KW-0472">Membrane</keyword>
<organism evidence="8 9">
    <name type="scientific">Porites evermanni</name>
    <dbReference type="NCBI Taxonomy" id="104178"/>
    <lineage>
        <taxon>Eukaryota</taxon>
        <taxon>Metazoa</taxon>
        <taxon>Cnidaria</taxon>
        <taxon>Anthozoa</taxon>
        <taxon>Hexacorallia</taxon>
        <taxon>Scleractinia</taxon>
        <taxon>Fungiina</taxon>
        <taxon>Poritidae</taxon>
        <taxon>Porites</taxon>
    </lineage>
</organism>
<feature type="transmembrane region" description="Helical" evidence="7">
    <location>
        <begin position="129"/>
        <end position="154"/>
    </location>
</feature>
<evidence type="ECO:0000256" key="2">
    <source>
        <dbReference type="ARBA" id="ARBA00007467"/>
    </source>
</evidence>
<evidence type="ECO:0000313" key="9">
    <source>
        <dbReference type="Proteomes" id="UP001159427"/>
    </source>
</evidence>
<sequence>MEDLDEKANPSSSYPTAATAAGVHDTNNCQTFAPSKGEKALDVFIFGIFGFILQIFFSIGISASQDILEETLVPTPALLISASLPFFFITSAMPYFILKLPQTFLLVPIVFLSIIGVLLYSLVENVVIRIVGVVIVSTGVAIGEVTFVSLTALYGDRAMSAYAAGTGIGFIIGPLYYTAMTTVICVSPQTTVLLISWIPLSIFLCYALIEKRDYAPVPGHDSYQDIAYTSLPQENAPTEENSTTWSEKQALIVQNFHLVVAFFVGYFSEFLTLNGVVTTLAFPNSPFDPRNHFVYYACVFMIGECIGRSYISFLAFINLQYALVITKTWILSVILFGLLNLLTLASWYRFLPSVWIVLLLCFVVGLLAGSLYLNTYLVVTARGQDDEKGKAFSRAFLSVGPSAGVLFAGIVGLGLEPALRTHCLESSHFREFCFTRSMYGWNKTTSCLR</sequence>
<gene>
    <name evidence="8" type="ORF">PEVE_00034458</name>
</gene>
<feature type="transmembrane region" description="Helical" evidence="7">
    <location>
        <begin position="43"/>
        <end position="64"/>
    </location>
</feature>
<keyword evidence="7" id="KW-0458">Lysosome</keyword>
<evidence type="ECO:0000313" key="8">
    <source>
        <dbReference type="EMBL" id="CAH3028580.1"/>
    </source>
</evidence>
<keyword evidence="9" id="KW-1185">Reference proteome</keyword>
<feature type="transmembrane region" description="Helical" evidence="7">
    <location>
        <begin position="391"/>
        <end position="415"/>
    </location>
</feature>
<comment type="caution">
    <text evidence="8">The sequence shown here is derived from an EMBL/GenBank/DDBJ whole genome shotgun (WGS) entry which is preliminary data.</text>
</comment>
<dbReference type="PANTHER" id="PTHR10981:SF0">
    <property type="entry name" value="BATTENIN"/>
    <property type="match status" value="1"/>
</dbReference>
<feature type="transmembrane region" description="Helical" evidence="7">
    <location>
        <begin position="191"/>
        <end position="209"/>
    </location>
</feature>